<dbReference type="RefSeq" id="WP_103890794.1">
    <property type="nucleotide sequence ID" value="NZ_FNVU01000030.1"/>
</dbReference>
<feature type="compositionally biased region" description="Pro residues" evidence="2">
    <location>
        <begin position="1"/>
        <end position="12"/>
    </location>
</feature>
<keyword evidence="5" id="KW-1185">Reference proteome</keyword>
<dbReference type="InterPro" id="IPR050300">
    <property type="entry name" value="GDXG_lipolytic_enzyme"/>
</dbReference>
<evidence type="ECO:0000256" key="1">
    <source>
        <dbReference type="ARBA" id="ARBA00022801"/>
    </source>
</evidence>
<evidence type="ECO:0000313" key="5">
    <source>
        <dbReference type="Proteomes" id="UP000236754"/>
    </source>
</evidence>
<dbReference type="Gene3D" id="3.40.50.1820">
    <property type="entry name" value="alpha/beta hydrolase"/>
    <property type="match status" value="1"/>
</dbReference>
<dbReference type="OrthoDB" id="255603at2"/>
<feature type="compositionally biased region" description="Low complexity" evidence="2">
    <location>
        <begin position="14"/>
        <end position="24"/>
    </location>
</feature>
<dbReference type="InterPro" id="IPR029058">
    <property type="entry name" value="AB_hydrolase_fold"/>
</dbReference>
<name>A0A1H6EC21_9ACTN</name>
<keyword evidence="1" id="KW-0378">Hydrolase</keyword>
<accession>A0A1H6EC21</accession>
<evidence type="ECO:0000313" key="4">
    <source>
        <dbReference type="EMBL" id="SEG94454.1"/>
    </source>
</evidence>
<reference evidence="4 5" key="1">
    <citation type="submission" date="2016-10" db="EMBL/GenBank/DDBJ databases">
        <authorList>
            <person name="de Groot N.N."/>
        </authorList>
    </citation>
    <scope>NUCLEOTIDE SEQUENCE [LARGE SCALE GENOMIC DNA]</scope>
    <source>
        <strain evidence="4 5">CGMCC 4.2023</strain>
    </source>
</reference>
<sequence>MTAVVPRPPSPQPADRAAAEEASAFGHDPVPPDVMAAYGDHPDQVVDFYRPARGEGARPAPLVALLHGGAWRAAYDRTYVSPLAAHLAASGLAVASVEYRRGGEGGEAGGAEPALRQPTGAAELTPAGEPALPPAGRWPDTFDDIASAIDALPALAREALGEETVDPRRMVLTGHSAGGHLALWAAARHLLPLDSPWHRPTPPALRGVVALAPIADFTSAIRLRVCSGAVLDLLGGPDHATDRLPHADPAALLPTGIATTIVHGTSDNVVPPQVSAAFARAAQAAGEGPVVAWLPSTGHFPLIDPASPACAAVLDEIGQLAF</sequence>
<feature type="region of interest" description="Disordered" evidence="2">
    <location>
        <begin position="1"/>
        <end position="38"/>
    </location>
</feature>
<dbReference type="Proteomes" id="UP000236754">
    <property type="component" value="Unassembled WGS sequence"/>
</dbReference>
<evidence type="ECO:0000256" key="2">
    <source>
        <dbReference type="SAM" id="MobiDB-lite"/>
    </source>
</evidence>
<proteinExistence type="predicted"/>
<dbReference type="GO" id="GO:0016787">
    <property type="term" value="F:hydrolase activity"/>
    <property type="evidence" value="ECO:0007669"/>
    <property type="project" value="UniProtKB-KW"/>
</dbReference>
<feature type="domain" description="BD-FAE-like" evidence="3">
    <location>
        <begin position="137"/>
        <end position="279"/>
    </location>
</feature>
<dbReference type="InterPro" id="IPR049492">
    <property type="entry name" value="BD-FAE-like_dom"/>
</dbReference>
<dbReference type="PANTHER" id="PTHR48081">
    <property type="entry name" value="AB HYDROLASE SUPERFAMILY PROTEIN C4A8.06C"/>
    <property type="match status" value="1"/>
</dbReference>
<dbReference type="EMBL" id="FNVU01000030">
    <property type="protein sequence ID" value="SEG94454.1"/>
    <property type="molecule type" value="Genomic_DNA"/>
</dbReference>
<dbReference type="AlphaFoldDB" id="A0A1H6EC21"/>
<protein>
    <submittedName>
        <fullName evidence="4">Acetyl esterase/lipase</fullName>
    </submittedName>
</protein>
<dbReference type="SUPFAM" id="SSF53474">
    <property type="entry name" value="alpha/beta-Hydrolases"/>
    <property type="match status" value="1"/>
</dbReference>
<organism evidence="4 5">
    <name type="scientific">Actinacidiphila yanglinensis</name>
    <dbReference type="NCBI Taxonomy" id="310779"/>
    <lineage>
        <taxon>Bacteria</taxon>
        <taxon>Bacillati</taxon>
        <taxon>Actinomycetota</taxon>
        <taxon>Actinomycetes</taxon>
        <taxon>Kitasatosporales</taxon>
        <taxon>Streptomycetaceae</taxon>
        <taxon>Actinacidiphila</taxon>
    </lineage>
</organism>
<gene>
    <name evidence="4" type="ORF">SAMN05216223_13041</name>
</gene>
<dbReference type="PANTHER" id="PTHR48081:SF33">
    <property type="entry name" value="KYNURENINE FORMAMIDASE"/>
    <property type="match status" value="1"/>
</dbReference>
<dbReference type="Pfam" id="PF20434">
    <property type="entry name" value="BD-FAE"/>
    <property type="match status" value="1"/>
</dbReference>
<evidence type="ECO:0000259" key="3">
    <source>
        <dbReference type="Pfam" id="PF20434"/>
    </source>
</evidence>